<dbReference type="RefSeq" id="XP_009225872.1">
    <property type="nucleotide sequence ID" value="XM_009227608.1"/>
</dbReference>
<feature type="compositionally biased region" description="Polar residues" evidence="1">
    <location>
        <begin position="264"/>
        <end position="273"/>
    </location>
</feature>
<protein>
    <submittedName>
        <fullName evidence="2 3">Uncharacterized protein</fullName>
    </submittedName>
</protein>
<sequence>MGRQHRLQGDKTLCLLALLPYVSPPQVQNAGRAAGASSQRDVLDKATPRGWLELARARADLSDRLPSPVSLAFWALRSVSDRNPDDRCALNKPQSPMHRQGVSDPARFWPSDTAVLWSCGASAAQGLSSPSGFPLALPGAARHRTLTIIQGDMSSPPEPTPKPAPTHGAAARWRRRTHGAKRGRVGVTGSRSQPTLRRVGTPAVAPSQASAAFILPPSPAPATTTLPPPAYDVHGRACTMILLHTAKRASKRPATGGLPRDQADVTTRSSLSPSRNLAQILNLAM</sequence>
<evidence type="ECO:0000313" key="2">
    <source>
        <dbReference type="EMBL" id="EJT72898.1"/>
    </source>
</evidence>
<reference evidence="4" key="1">
    <citation type="submission" date="2010-07" db="EMBL/GenBank/DDBJ databases">
        <title>The genome sequence of Gaeumannomyces graminis var. tritici strain R3-111a-1.</title>
        <authorList>
            <consortium name="The Broad Institute Genome Sequencing Platform"/>
            <person name="Ma L.-J."/>
            <person name="Dead R."/>
            <person name="Young S."/>
            <person name="Zeng Q."/>
            <person name="Koehrsen M."/>
            <person name="Alvarado L."/>
            <person name="Berlin A."/>
            <person name="Chapman S.B."/>
            <person name="Chen Z."/>
            <person name="Freedman E."/>
            <person name="Gellesch M."/>
            <person name="Goldberg J."/>
            <person name="Griggs A."/>
            <person name="Gujja S."/>
            <person name="Heilman E.R."/>
            <person name="Heiman D."/>
            <person name="Hepburn T."/>
            <person name="Howarth C."/>
            <person name="Jen D."/>
            <person name="Larson L."/>
            <person name="Mehta T."/>
            <person name="Neiman D."/>
            <person name="Pearson M."/>
            <person name="Roberts A."/>
            <person name="Saif S."/>
            <person name="Shea T."/>
            <person name="Shenoy N."/>
            <person name="Sisk P."/>
            <person name="Stolte C."/>
            <person name="Sykes S."/>
            <person name="Walk T."/>
            <person name="White J."/>
            <person name="Yandava C."/>
            <person name="Haas B."/>
            <person name="Nusbaum C."/>
            <person name="Birren B."/>
        </authorList>
    </citation>
    <scope>NUCLEOTIDE SEQUENCE [LARGE SCALE GENOMIC DNA]</scope>
    <source>
        <strain evidence="4">R3-111a-1</strain>
    </source>
</reference>
<proteinExistence type="predicted"/>
<dbReference type="EMBL" id="GL385399">
    <property type="protein sequence ID" value="EJT72898.1"/>
    <property type="molecule type" value="Genomic_DNA"/>
</dbReference>
<organism evidence="2">
    <name type="scientific">Gaeumannomyces tritici (strain R3-111a-1)</name>
    <name type="common">Wheat and barley take-all root rot fungus</name>
    <name type="synonym">Gaeumannomyces graminis var. tritici</name>
    <dbReference type="NCBI Taxonomy" id="644352"/>
    <lineage>
        <taxon>Eukaryota</taxon>
        <taxon>Fungi</taxon>
        <taxon>Dikarya</taxon>
        <taxon>Ascomycota</taxon>
        <taxon>Pezizomycotina</taxon>
        <taxon>Sordariomycetes</taxon>
        <taxon>Sordariomycetidae</taxon>
        <taxon>Magnaporthales</taxon>
        <taxon>Magnaporthaceae</taxon>
        <taxon>Gaeumannomyces</taxon>
    </lineage>
</organism>
<keyword evidence="4" id="KW-1185">Reference proteome</keyword>
<dbReference type="EnsemblFungi" id="EJT72898">
    <property type="protein sequence ID" value="EJT72898"/>
    <property type="gene ID" value="GGTG_09749"/>
</dbReference>
<evidence type="ECO:0000256" key="1">
    <source>
        <dbReference type="SAM" id="MobiDB-lite"/>
    </source>
</evidence>
<feature type="region of interest" description="Disordered" evidence="1">
    <location>
        <begin position="153"/>
        <end position="203"/>
    </location>
</feature>
<feature type="region of interest" description="Disordered" evidence="1">
    <location>
        <begin position="249"/>
        <end position="273"/>
    </location>
</feature>
<dbReference type="GeneID" id="20350207"/>
<gene>
    <name evidence="3" type="primary">20350207</name>
    <name evidence="2" type="ORF">GGTG_09749</name>
</gene>
<evidence type="ECO:0000313" key="4">
    <source>
        <dbReference type="Proteomes" id="UP000006039"/>
    </source>
</evidence>
<dbReference type="Proteomes" id="UP000006039">
    <property type="component" value="Unassembled WGS sequence"/>
</dbReference>
<dbReference type="VEuPathDB" id="FungiDB:GGTG_09749"/>
<name>J3P8B5_GAET3</name>
<accession>J3P8B5</accession>
<reference evidence="2" key="2">
    <citation type="submission" date="2010-07" db="EMBL/GenBank/DDBJ databases">
        <authorList>
            <consortium name="The Broad Institute Genome Sequencing Platform"/>
            <consortium name="Broad Institute Genome Sequencing Center for Infectious Disease"/>
            <person name="Ma L.-J."/>
            <person name="Dead R."/>
            <person name="Young S."/>
            <person name="Zeng Q."/>
            <person name="Koehrsen M."/>
            <person name="Alvarado L."/>
            <person name="Berlin A."/>
            <person name="Chapman S.B."/>
            <person name="Chen Z."/>
            <person name="Freedman E."/>
            <person name="Gellesch M."/>
            <person name="Goldberg J."/>
            <person name="Griggs A."/>
            <person name="Gujja S."/>
            <person name="Heilman E.R."/>
            <person name="Heiman D."/>
            <person name="Hepburn T."/>
            <person name="Howarth C."/>
            <person name="Jen D."/>
            <person name="Larson L."/>
            <person name="Mehta T."/>
            <person name="Neiman D."/>
            <person name="Pearson M."/>
            <person name="Roberts A."/>
            <person name="Saif S."/>
            <person name="Shea T."/>
            <person name="Shenoy N."/>
            <person name="Sisk P."/>
            <person name="Stolte C."/>
            <person name="Sykes S."/>
            <person name="Walk T."/>
            <person name="White J."/>
            <person name="Yandava C."/>
            <person name="Haas B."/>
            <person name="Nusbaum C."/>
            <person name="Birren B."/>
        </authorList>
    </citation>
    <scope>NUCLEOTIDE SEQUENCE</scope>
    <source>
        <strain evidence="2">R3-111a-1</strain>
    </source>
</reference>
<dbReference type="HOGENOM" id="CLU_976732_0_0_1"/>
<evidence type="ECO:0000313" key="3">
    <source>
        <dbReference type="EnsemblFungi" id="EJT72898"/>
    </source>
</evidence>
<dbReference type="AlphaFoldDB" id="J3P8B5"/>
<reference evidence="2" key="3">
    <citation type="submission" date="2010-09" db="EMBL/GenBank/DDBJ databases">
        <title>Annotation of Gaeumannomyces graminis var. tritici R3-111a-1.</title>
        <authorList>
            <consortium name="The Broad Institute Genome Sequencing Platform"/>
            <person name="Ma L.-J."/>
            <person name="Dead R."/>
            <person name="Young S.K."/>
            <person name="Zeng Q."/>
            <person name="Gargeya S."/>
            <person name="Fitzgerald M."/>
            <person name="Haas B."/>
            <person name="Abouelleil A."/>
            <person name="Alvarado L."/>
            <person name="Arachchi H.M."/>
            <person name="Berlin A."/>
            <person name="Brown A."/>
            <person name="Chapman S.B."/>
            <person name="Chen Z."/>
            <person name="Dunbar C."/>
            <person name="Freedman E."/>
            <person name="Gearin G."/>
            <person name="Gellesch M."/>
            <person name="Goldberg J."/>
            <person name="Griggs A."/>
            <person name="Gujja S."/>
            <person name="Heiman D."/>
            <person name="Howarth C."/>
            <person name="Larson L."/>
            <person name="Lui A."/>
            <person name="MacDonald P.J.P."/>
            <person name="Mehta T."/>
            <person name="Montmayeur A."/>
            <person name="Murphy C."/>
            <person name="Neiman D."/>
            <person name="Pearson M."/>
            <person name="Priest M."/>
            <person name="Roberts A."/>
            <person name="Saif S."/>
            <person name="Shea T."/>
            <person name="Shenoy N."/>
            <person name="Sisk P."/>
            <person name="Stolte C."/>
            <person name="Sykes S."/>
            <person name="Yandava C."/>
            <person name="Wortman J."/>
            <person name="Nusbaum C."/>
            <person name="Birren B."/>
        </authorList>
    </citation>
    <scope>NUCLEOTIDE SEQUENCE</scope>
    <source>
        <strain evidence="2">R3-111a-1</strain>
    </source>
</reference>
<reference evidence="3" key="5">
    <citation type="submission" date="2018-04" db="UniProtKB">
        <authorList>
            <consortium name="EnsemblFungi"/>
        </authorList>
    </citation>
    <scope>IDENTIFICATION</scope>
    <source>
        <strain evidence="3">R3-111a-1</strain>
    </source>
</reference>
<reference evidence="3" key="4">
    <citation type="journal article" date="2015" name="G3 (Bethesda)">
        <title>Genome sequences of three phytopathogenic species of the Magnaporthaceae family of fungi.</title>
        <authorList>
            <person name="Okagaki L.H."/>
            <person name="Nunes C.C."/>
            <person name="Sailsbery J."/>
            <person name="Clay B."/>
            <person name="Brown D."/>
            <person name="John T."/>
            <person name="Oh Y."/>
            <person name="Young N."/>
            <person name="Fitzgerald M."/>
            <person name="Haas B.J."/>
            <person name="Zeng Q."/>
            <person name="Young S."/>
            <person name="Adiconis X."/>
            <person name="Fan L."/>
            <person name="Levin J.Z."/>
            <person name="Mitchell T.K."/>
            <person name="Okubara P.A."/>
            <person name="Farman M.L."/>
            <person name="Kohn L.M."/>
            <person name="Birren B."/>
            <person name="Ma L.-J."/>
            <person name="Dean R.A."/>
        </authorList>
    </citation>
    <scope>NUCLEOTIDE SEQUENCE</scope>
    <source>
        <strain evidence="3">R3-111a-1</strain>
    </source>
</reference>
<feature type="compositionally biased region" description="Basic residues" evidence="1">
    <location>
        <begin position="172"/>
        <end position="184"/>
    </location>
</feature>